<dbReference type="AlphaFoldDB" id="A0A839UXZ2"/>
<comment type="similarity">
    <text evidence="6">Belongs to the methyltransferase superfamily. RsmI family.</text>
</comment>
<evidence type="ECO:0000256" key="4">
    <source>
        <dbReference type="ARBA" id="ARBA00022679"/>
    </source>
</evidence>
<dbReference type="GO" id="GO:0070677">
    <property type="term" value="F:rRNA (cytosine-2'-O-)-methyltransferase activity"/>
    <property type="evidence" value="ECO:0007669"/>
    <property type="project" value="UniProtKB-UniRule"/>
</dbReference>
<evidence type="ECO:0000259" key="8">
    <source>
        <dbReference type="Pfam" id="PF00590"/>
    </source>
</evidence>
<gene>
    <name evidence="6" type="primary">rsmI</name>
    <name evidence="10" type="ORF">FHR90_000088</name>
</gene>
<sequence length="326" mass="34208">MNDEASESSDEAVVAADMCRDGADRAGSRSEPEPKSDWGSASLILVATPIGNLGDITVRAARLLAQADAILCEDTRMTARLLLHLGIQRPMQPLHDHNEAARSAALVDAMRAGTRFALVSDAGTPLVSDPGYRLVRAAIEAGLTVSAAPGANAALVALTLSGLPPHPYLFAGFAPPRAAARREAFAVLLAAEQAGLRATLIWHEAPHRLDGMLADLAAVFGATREAVVARELTKRFEELRRDTAGALAAHYAAHPARGEITVLLGPPAETAQTPAAALDDELRRLLGTHSVKDAAGLAATASGLPRRVVYARALELSRQQADASDR</sequence>
<feature type="domain" description="RsmI HTH" evidence="9">
    <location>
        <begin position="274"/>
        <end position="316"/>
    </location>
</feature>
<dbReference type="InterPro" id="IPR000878">
    <property type="entry name" value="4pyrrol_Mease"/>
</dbReference>
<evidence type="ECO:0000313" key="11">
    <source>
        <dbReference type="Proteomes" id="UP000557688"/>
    </source>
</evidence>
<evidence type="ECO:0000256" key="5">
    <source>
        <dbReference type="ARBA" id="ARBA00022691"/>
    </source>
</evidence>
<organism evidence="10 11">
    <name type="scientific">Endobacter medicaginis</name>
    <dbReference type="NCBI Taxonomy" id="1181271"/>
    <lineage>
        <taxon>Bacteria</taxon>
        <taxon>Pseudomonadati</taxon>
        <taxon>Pseudomonadota</taxon>
        <taxon>Alphaproteobacteria</taxon>
        <taxon>Acetobacterales</taxon>
        <taxon>Acetobacteraceae</taxon>
        <taxon>Endobacter</taxon>
    </lineage>
</organism>
<dbReference type="CDD" id="cd11648">
    <property type="entry name" value="RsmI"/>
    <property type="match status" value="1"/>
</dbReference>
<evidence type="ECO:0000256" key="2">
    <source>
        <dbReference type="ARBA" id="ARBA00022552"/>
    </source>
</evidence>
<keyword evidence="4 6" id="KW-0808">Transferase</keyword>
<comment type="subcellular location">
    <subcellularLocation>
        <location evidence="6">Cytoplasm</location>
    </subcellularLocation>
</comment>
<dbReference type="Pfam" id="PF00590">
    <property type="entry name" value="TP_methylase"/>
    <property type="match status" value="1"/>
</dbReference>
<dbReference type="PANTHER" id="PTHR46111:SF1">
    <property type="entry name" value="RIBOSOMAL RNA SMALL SUBUNIT METHYLTRANSFERASE I"/>
    <property type="match status" value="1"/>
</dbReference>
<feature type="compositionally biased region" description="Acidic residues" evidence="7">
    <location>
        <begin position="1"/>
        <end position="10"/>
    </location>
</feature>
<dbReference type="Gene3D" id="3.40.1010.10">
    <property type="entry name" value="Cobalt-precorrin-4 Transmethylase, Domain 1"/>
    <property type="match status" value="1"/>
</dbReference>
<keyword evidence="5 6" id="KW-0949">S-adenosyl-L-methionine</keyword>
<feature type="compositionally biased region" description="Basic and acidic residues" evidence="7">
    <location>
        <begin position="18"/>
        <end position="36"/>
    </location>
</feature>
<reference evidence="10 11" key="1">
    <citation type="submission" date="2020-08" db="EMBL/GenBank/DDBJ databases">
        <title>Genomic Encyclopedia of Type Strains, Phase III (KMG-III): the genomes of soil and plant-associated and newly described type strains.</title>
        <authorList>
            <person name="Whitman W."/>
        </authorList>
    </citation>
    <scope>NUCLEOTIDE SEQUENCE [LARGE SCALE GENOMIC DNA]</scope>
    <source>
        <strain evidence="10 11">CECT 8088</strain>
    </source>
</reference>
<dbReference type="EMBL" id="JACHXV010000001">
    <property type="protein sequence ID" value="MBB3172282.1"/>
    <property type="molecule type" value="Genomic_DNA"/>
</dbReference>
<dbReference type="EC" id="2.1.1.198" evidence="6"/>
<dbReference type="FunFam" id="3.40.1010.10:FF:000007">
    <property type="entry name" value="Ribosomal RNA small subunit methyltransferase I"/>
    <property type="match status" value="1"/>
</dbReference>
<proteinExistence type="inferred from homology"/>
<keyword evidence="11" id="KW-1185">Reference proteome</keyword>
<feature type="domain" description="Tetrapyrrole methylase" evidence="8">
    <location>
        <begin position="43"/>
        <end position="247"/>
    </location>
</feature>
<keyword evidence="2 6" id="KW-0698">rRNA processing</keyword>
<dbReference type="HAMAP" id="MF_01877">
    <property type="entry name" value="16SrRNA_methyltr_I"/>
    <property type="match status" value="1"/>
</dbReference>
<dbReference type="Proteomes" id="UP000557688">
    <property type="component" value="Unassembled WGS sequence"/>
</dbReference>
<evidence type="ECO:0000256" key="7">
    <source>
        <dbReference type="SAM" id="MobiDB-lite"/>
    </source>
</evidence>
<name>A0A839UXZ2_9PROT</name>
<evidence type="ECO:0000256" key="6">
    <source>
        <dbReference type="HAMAP-Rule" id="MF_01877"/>
    </source>
</evidence>
<comment type="catalytic activity">
    <reaction evidence="6">
        <text>cytidine(1402) in 16S rRNA + S-adenosyl-L-methionine = 2'-O-methylcytidine(1402) in 16S rRNA + S-adenosyl-L-homocysteine + H(+)</text>
        <dbReference type="Rhea" id="RHEA:42924"/>
        <dbReference type="Rhea" id="RHEA-COMP:10285"/>
        <dbReference type="Rhea" id="RHEA-COMP:10286"/>
        <dbReference type="ChEBI" id="CHEBI:15378"/>
        <dbReference type="ChEBI" id="CHEBI:57856"/>
        <dbReference type="ChEBI" id="CHEBI:59789"/>
        <dbReference type="ChEBI" id="CHEBI:74495"/>
        <dbReference type="ChEBI" id="CHEBI:82748"/>
        <dbReference type="EC" id="2.1.1.198"/>
    </reaction>
</comment>
<dbReference type="InterPro" id="IPR018063">
    <property type="entry name" value="SAM_MeTrfase_RsmI_CS"/>
</dbReference>
<dbReference type="InterPro" id="IPR053910">
    <property type="entry name" value="RsmI_HTH"/>
</dbReference>
<dbReference type="PANTHER" id="PTHR46111">
    <property type="entry name" value="RIBOSOMAL RNA SMALL SUBUNIT METHYLTRANSFERASE I"/>
    <property type="match status" value="1"/>
</dbReference>
<accession>A0A839UXZ2</accession>
<dbReference type="SUPFAM" id="SSF53790">
    <property type="entry name" value="Tetrapyrrole methylase"/>
    <property type="match status" value="1"/>
</dbReference>
<dbReference type="InterPro" id="IPR014776">
    <property type="entry name" value="4pyrrole_Mease_sub2"/>
</dbReference>
<dbReference type="Pfam" id="PF23016">
    <property type="entry name" value="RsmI_C"/>
    <property type="match status" value="1"/>
</dbReference>
<evidence type="ECO:0000313" key="10">
    <source>
        <dbReference type="EMBL" id="MBB3172282.1"/>
    </source>
</evidence>
<feature type="region of interest" description="Disordered" evidence="7">
    <location>
        <begin position="1"/>
        <end position="37"/>
    </location>
</feature>
<protein>
    <recommendedName>
        <fullName evidence="6">Ribosomal RNA small subunit methyltransferase I</fullName>
        <ecNumber evidence="6">2.1.1.198</ecNumber>
    </recommendedName>
    <alternativeName>
        <fullName evidence="6">16S rRNA 2'-O-ribose C1402 methyltransferase</fullName>
    </alternativeName>
    <alternativeName>
        <fullName evidence="6">rRNA (cytidine-2'-O-)-methyltransferase RsmI</fullName>
    </alternativeName>
</protein>
<dbReference type="RefSeq" id="WP_183274573.1">
    <property type="nucleotide sequence ID" value="NZ_JACHXV010000001.1"/>
</dbReference>
<dbReference type="InterPro" id="IPR008189">
    <property type="entry name" value="rRNA_ssu_MeTfrase_I"/>
</dbReference>
<dbReference type="GO" id="GO:0005737">
    <property type="term" value="C:cytoplasm"/>
    <property type="evidence" value="ECO:0007669"/>
    <property type="project" value="UniProtKB-SubCell"/>
</dbReference>
<evidence type="ECO:0000259" key="9">
    <source>
        <dbReference type="Pfam" id="PF23016"/>
    </source>
</evidence>
<dbReference type="Gene3D" id="3.30.950.10">
    <property type="entry name" value="Methyltransferase, Cobalt-precorrin-4 Transmethylase, Domain 2"/>
    <property type="match status" value="1"/>
</dbReference>
<evidence type="ECO:0000256" key="3">
    <source>
        <dbReference type="ARBA" id="ARBA00022603"/>
    </source>
</evidence>
<dbReference type="PROSITE" id="PS01296">
    <property type="entry name" value="RSMI"/>
    <property type="match status" value="1"/>
</dbReference>
<dbReference type="PIRSF" id="PIRSF005917">
    <property type="entry name" value="MTase_YraL"/>
    <property type="match status" value="1"/>
</dbReference>
<keyword evidence="1 6" id="KW-0963">Cytoplasm</keyword>
<dbReference type="NCBIfam" id="TIGR00096">
    <property type="entry name" value="16S rRNA (cytidine(1402)-2'-O)-methyltransferase"/>
    <property type="match status" value="1"/>
</dbReference>
<evidence type="ECO:0000256" key="1">
    <source>
        <dbReference type="ARBA" id="ARBA00022490"/>
    </source>
</evidence>
<dbReference type="InterPro" id="IPR014777">
    <property type="entry name" value="4pyrrole_Mease_sub1"/>
</dbReference>
<comment type="caution">
    <text evidence="10">The sequence shown here is derived from an EMBL/GenBank/DDBJ whole genome shotgun (WGS) entry which is preliminary data.</text>
</comment>
<dbReference type="InterPro" id="IPR035996">
    <property type="entry name" value="4pyrrol_Methylase_sf"/>
</dbReference>
<keyword evidence="3 6" id="KW-0489">Methyltransferase</keyword>
<comment type="function">
    <text evidence="6">Catalyzes the 2'-O-methylation of the ribose of cytidine 1402 (C1402) in 16S rRNA.</text>
</comment>